<organism evidence="1 2">
    <name type="scientific">Xanthomonas campestris pv. glycines</name>
    <dbReference type="NCBI Taxonomy" id="473421"/>
    <lineage>
        <taxon>Bacteria</taxon>
        <taxon>Pseudomonadati</taxon>
        <taxon>Pseudomonadota</taxon>
        <taxon>Gammaproteobacteria</taxon>
        <taxon>Lysobacterales</taxon>
        <taxon>Lysobacteraceae</taxon>
        <taxon>Xanthomonas</taxon>
    </lineage>
</organism>
<protein>
    <submittedName>
        <fullName evidence="1">Uncharacterized protein</fullName>
    </submittedName>
</protein>
<gene>
    <name evidence="1" type="ORF">BIY41_05975</name>
</gene>
<accession>A0AAX0HUA9</accession>
<evidence type="ECO:0000313" key="1">
    <source>
        <dbReference type="EMBL" id="OEY88063.1"/>
    </source>
</evidence>
<name>A0AAX0HUA9_XANCG</name>
<dbReference type="AlphaFoldDB" id="A0AAX0HUA9"/>
<comment type="caution">
    <text evidence="1">The sequence shown here is derived from an EMBL/GenBank/DDBJ whole genome shotgun (WGS) entry which is preliminary data.</text>
</comment>
<sequence length="106" mass="11372">MVAECEVTVADWSDIFQRMLDTCPTFRAAQPGVVIGRIESVRAAPGAWSPESIPDMFYVSAMLEVMRAQVAAFNLIDPQAPIGGRAVSYEISPSGVNKNVAATRLG</sequence>
<dbReference type="EMBL" id="MKCQ01000024">
    <property type="protein sequence ID" value="OEY88063.1"/>
    <property type="molecule type" value="Genomic_DNA"/>
</dbReference>
<dbReference type="Proteomes" id="UP000175852">
    <property type="component" value="Unassembled WGS sequence"/>
</dbReference>
<proteinExistence type="predicted"/>
<evidence type="ECO:0000313" key="2">
    <source>
        <dbReference type="Proteomes" id="UP000175852"/>
    </source>
</evidence>
<reference evidence="1 2" key="1">
    <citation type="submission" date="2016-09" db="EMBL/GenBank/DDBJ databases">
        <authorList>
            <person name="Wen S.-F."/>
            <person name="Lo A.-C."/>
            <person name="Lin C.-J."/>
            <person name="Tseng T.-T."/>
        </authorList>
    </citation>
    <scope>NUCLEOTIDE SEQUENCE [LARGE SCALE GENOMIC DNA]</scope>
    <source>
        <strain evidence="1 2">12609</strain>
    </source>
</reference>